<reference evidence="2 3" key="2">
    <citation type="submission" date="2018-11" db="EMBL/GenBank/DDBJ databases">
        <authorList>
            <consortium name="Pathogen Informatics"/>
        </authorList>
    </citation>
    <scope>NUCLEOTIDE SEQUENCE [LARGE SCALE GENOMIC DNA]</scope>
    <source>
        <strain evidence="2 3">Costa Rica</strain>
    </source>
</reference>
<dbReference type="AlphaFoldDB" id="A0A0R3PNP5"/>
<dbReference type="WBParaSite" id="ACOC_0000670501-mRNA-1">
    <property type="protein sequence ID" value="ACOC_0000670501-mRNA-1"/>
    <property type="gene ID" value="ACOC_0000670501"/>
</dbReference>
<protein>
    <submittedName>
        <fullName evidence="4">39S ribosomal protein L52, mitochondrial</fullName>
    </submittedName>
</protein>
<organism evidence="4">
    <name type="scientific">Angiostrongylus costaricensis</name>
    <name type="common">Nematode worm</name>
    <dbReference type="NCBI Taxonomy" id="334426"/>
    <lineage>
        <taxon>Eukaryota</taxon>
        <taxon>Metazoa</taxon>
        <taxon>Ecdysozoa</taxon>
        <taxon>Nematoda</taxon>
        <taxon>Chromadorea</taxon>
        <taxon>Rhabditida</taxon>
        <taxon>Rhabditina</taxon>
        <taxon>Rhabditomorpha</taxon>
        <taxon>Strongyloidea</taxon>
        <taxon>Metastrongylidae</taxon>
        <taxon>Angiostrongylus</taxon>
    </lineage>
</organism>
<sequence>MFSIIPGTNLSPRSSSPFIVGSSSTSPFSAPQIPDFDDERSIYTSPTPVSRSLKADNVKEIYFKAYIEEKLEYHKKELEEELHRGRMRALEQALEDVKKERWMYKPIDF</sequence>
<evidence type="ECO:0000313" key="3">
    <source>
        <dbReference type="Proteomes" id="UP000267027"/>
    </source>
</evidence>
<evidence type="ECO:0000313" key="2">
    <source>
        <dbReference type="EMBL" id="VDM58291.1"/>
    </source>
</evidence>
<evidence type="ECO:0000256" key="1">
    <source>
        <dbReference type="SAM" id="MobiDB-lite"/>
    </source>
</evidence>
<evidence type="ECO:0000313" key="4">
    <source>
        <dbReference type="WBParaSite" id="ACOC_0000670501-mRNA-1"/>
    </source>
</evidence>
<dbReference type="OMA" id="AKKESWM"/>
<dbReference type="Proteomes" id="UP000267027">
    <property type="component" value="Unassembled WGS sequence"/>
</dbReference>
<keyword evidence="3" id="KW-1185">Reference proteome</keyword>
<accession>A0A0R3PNP5</accession>
<feature type="region of interest" description="Disordered" evidence="1">
    <location>
        <begin position="1"/>
        <end position="32"/>
    </location>
</feature>
<dbReference type="EMBL" id="UYYA01003970">
    <property type="protein sequence ID" value="VDM58291.1"/>
    <property type="molecule type" value="Genomic_DNA"/>
</dbReference>
<dbReference type="OrthoDB" id="5866899at2759"/>
<proteinExistence type="predicted"/>
<name>A0A0R3PNP5_ANGCS</name>
<gene>
    <name evidence="2" type="ORF">ACOC_LOCUS6706</name>
</gene>
<reference evidence="4" key="1">
    <citation type="submission" date="2017-02" db="UniProtKB">
        <authorList>
            <consortium name="WormBaseParasite"/>
        </authorList>
    </citation>
    <scope>IDENTIFICATION</scope>
</reference>
<feature type="compositionally biased region" description="Polar residues" evidence="1">
    <location>
        <begin position="1"/>
        <end position="29"/>
    </location>
</feature>